<evidence type="ECO:0000256" key="1">
    <source>
        <dbReference type="SAM" id="Phobius"/>
    </source>
</evidence>
<organism evidence="2 3">
    <name type="scientific">Microbotryum silenes-dioicae</name>
    <dbReference type="NCBI Taxonomy" id="796604"/>
    <lineage>
        <taxon>Eukaryota</taxon>
        <taxon>Fungi</taxon>
        <taxon>Dikarya</taxon>
        <taxon>Basidiomycota</taxon>
        <taxon>Pucciniomycotina</taxon>
        <taxon>Microbotryomycetes</taxon>
        <taxon>Microbotryales</taxon>
        <taxon>Microbotryaceae</taxon>
        <taxon>Microbotryum</taxon>
    </lineage>
</organism>
<feature type="transmembrane region" description="Helical" evidence="1">
    <location>
        <begin position="238"/>
        <end position="257"/>
    </location>
</feature>
<dbReference type="Proteomes" id="UP000249464">
    <property type="component" value="Unassembled WGS sequence"/>
</dbReference>
<evidence type="ECO:0000313" key="2">
    <source>
        <dbReference type="EMBL" id="SGZ20506.1"/>
    </source>
</evidence>
<accession>A0A2X0N645</accession>
<dbReference type="EMBL" id="FQNC01000083">
    <property type="protein sequence ID" value="SGZ20506.1"/>
    <property type="molecule type" value="Genomic_DNA"/>
</dbReference>
<keyword evidence="1" id="KW-0812">Transmembrane</keyword>
<keyword evidence="3" id="KW-1185">Reference proteome</keyword>
<reference evidence="2 3" key="1">
    <citation type="submission" date="2016-11" db="EMBL/GenBank/DDBJ databases">
        <authorList>
            <person name="Jaros S."/>
            <person name="Januszkiewicz K."/>
            <person name="Wedrychowicz H."/>
        </authorList>
    </citation>
    <scope>NUCLEOTIDE SEQUENCE [LARGE SCALE GENOMIC DNA]</scope>
</reference>
<proteinExistence type="predicted"/>
<name>A0A2X0N645_9BASI</name>
<keyword evidence="1" id="KW-0472">Membrane</keyword>
<feature type="transmembrane region" description="Helical" evidence="1">
    <location>
        <begin position="206"/>
        <end position="232"/>
    </location>
</feature>
<evidence type="ECO:0000313" key="3">
    <source>
        <dbReference type="Proteomes" id="UP000249464"/>
    </source>
</evidence>
<keyword evidence="1" id="KW-1133">Transmembrane helix</keyword>
<protein>
    <submittedName>
        <fullName evidence="2">BQ5605_C021g09282 protein</fullName>
    </submittedName>
</protein>
<dbReference type="AlphaFoldDB" id="A0A2X0N645"/>
<gene>
    <name evidence="2" type="primary">BQ5605_C021g09282</name>
    <name evidence="2" type="ORF">BQ5605_C021G09282</name>
</gene>
<sequence>MRAPGQRLHQVGEAAASEKHHLHVVLGRVATIATSSHRFARVDPKRNHLFHRHTTGTETARARSTAVRVPTQDAHELLDELLRLEITTRQRVLGRDAEQLREFLQRHDLGVSVAFLGLETAQEALHPCTRFSHLRPERTAYTAEKDRIGRRRRRFGSSTFERRSSFVEGGPIGIERLWWVVEFRFPASRTVAFLVKDPTVGTERGLVVIDLFLIEVVVVVLVAIVLFCIIVFRILLAITIVVVIVFLINLLSMGIILERINRINGDRSLLRAHRALLRTLDRCLGQKLGL</sequence>